<evidence type="ECO:0000256" key="6">
    <source>
        <dbReference type="RuleBase" id="RU000648"/>
    </source>
</evidence>
<dbReference type="GeneID" id="116295963"/>
<dbReference type="InterPro" id="IPR001393">
    <property type="entry name" value="Calsequestrin"/>
</dbReference>
<dbReference type="KEGG" id="aten:116295963"/>
<evidence type="ECO:0000256" key="7">
    <source>
        <dbReference type="SAM" id="MobiDB-lite"/>
    </source>
</evidence>
<evidence type="ECO:0000256" key="2">
    <source>
        <dbReference type="ARBA" id="ARBA00010987"/>
    </source>
</evidence>
<evidence type="ECO:0000313" key="9">
    <source>
        <dbReference type="Proteomes" id="UP000515163"/>
    </source>
</evidence>
<gene>
    <name evidence="10" type="primary">LOC116295963</name>
</gene>
<dbReference type="GO" id="GO:0005509">
    <property type="term" value="F:calcium ion binding"/>
    <property type="evidence" value="ECO:0007669"/>
    <property type="project" value="InterPro"/>
</dbReference>
<dbReference type="Proteomes" id="UP000515163">
    <property type="component" value="Unplaced"/>
</dbReference>
<evidence type="ECO:0000256" key="8">
    <source>
        <dbReference type="SAM" id="SignalP"/>
    </source>
</evidence>
<organism evidence="9 10">
    <name type="scientific">Actinia tenebrosa</name>
    <name type="common">Australian red waratah sea anemone</name>
    <dbReference type="NCBI Taxonomy" id="6105"/>
    <lineage>
        <taxon>Eukaryota</taxon>
        <taxon>Metazoa</taxon>
        <taxon>Cnidaria</taxon>
        <taxon>Anthozoa</taxon>
        <taxon>Hexacorallia</taxon>
        <taxon>Actiniaria</taxon>
        <taxon>Actiniidae</taxon>
        <taxon>Actinia</taxon>
    </lineage>
</organism>
<sequence>MRRLKDLLVAVLFASLVIQCVFSQEVDDIDSQGEQLPSYLRDDGIKRVATLKQSNFERTLKHTKMLVVLFYMASKEHPESEKAWKSDEQMLEVVARVLQPQGVTVGVVNVEKDYALAQALGVKFAGAILIFHRGKKVDYFGHRSADVLISYLHKMFEPPLTVIETKKQRKTFEDTDSSKVVGYFEKGSPQYEAFEEAAKNYQPLIPFFVVSDKKQAKPFRLKKINTFQLHKPFEKPITFTSDKDSVTEESIKQFITKNKKQVIAKIRLEDIHDVWSARVEGFLITAFVRPKTEDGAKFFSLVKKLAREVKDNEKLTFVWVDPDPFPMMREFWQKSYKIDVNSPAIGVVDPKLNRSSWFKKKGKEPKLKHMLQWIQDVLNNKVQFTAANDENTQQAPPPPQQQQQKQTNQHEQIPPPHKFQEKPEL</sequence>
<dbReference type="PANTHER" id="PTHR10033">
    <property type="entry name" value="CALSEQUESTRIN"/>
    <property type="match status" value="1"/>
</dbReference>
<dbReference type="Pfam" id="PF01216">
    <property type="entry name" value="Calsequestrin"/>
    <property type="match status" value="1"/>
</dbReference>
<evidence type="ECO:0000256" key="4">
    <source>
        <dbReference type="ARBA" id="ARBA00022951"/>
    </source>
</evidence>
<dbReference type="RefSeq" id="XP_031559785.1">
    <property type="nucleotide sequence ID" value="XM_031703925.1"/>
</dbReference>
<dbReference type="AlphaFoldDB" id="A0A6P8I4Q8"/>
<feature type="region of interest" description="Disordered" evidence="7">
    <location>
        <begin position="386"/>
        <end position="425"/>
    </location>
</feature>
<feature type="signal peptide" evidence="8">
    <location>
        <begin position="1"/>
        <end position="23"/>
    </location>
</feature>
<comment type="function">
    <text evidence="6">Calsequestrin is a high-capacity, moderate affinity, calcium-binding protein and thus acts as an internal calcium store in muscle.</text>
</comment>
<keyword evidence="3 6" id="KW-0106">Calcium</keyword>
<evidence type="ECO:0000313" key="10">
    <source>
        <dbReference type="RefSeq" id="XP_031559785.1"/>
    </source>
</evidence>
<dbReference type="PRINTS" id="PR00312">
    <property type="entry name" value="CALSEQUESTRN"/>
</dbReference>
<dbReference type="InterPro" id="IPR036249">
    <property type="entry name" value="Thioredoxin-like_sf"/>
</dbReference>
<dbReference type="GO" id="GO:0033018">
    <property type="term" value="C:sarcoplasmic reticulum lumen"/>
    <property type="evidence" value="ECO:0007669"/>
    <property type="project" value="UniProtKB-SubCell"/>
</dbReference>
<dbReference type="PANTHER" id="PTHR10033:SF0">
    <property type="entry name" value="CALSEQUESTRIN"/>
    <property type="match status" value="1"/>
</dbReference>
<reference evidence="10" key="1">
    <citation type="submission" date="2025-08" db="UniProtKB">
        <authorList>
            <consortium name="RefSeq"/>
        </authorList>
    </citation>
    <scope>IDENTIFICATION</scope>
</reference>
<keyword evidence="4" id="KW-0703">Sarcoplasmic reticulum</keyword>
<keyword evidence="9" id="KW-1185">Reference proteome</keyword>
<evidence type="ECO:0000256" key="3">
    <source>
        <dbReference type="ARBA" id="ARBA00022837"/>
    </source>
</evidence>
<keyword evidence="5" id="KW-0514">Muscle protein</keyword>
<comment type="subcellular location">
    <subcellularLocation>
        <location evidence="1">Sarcoplasmic reticulum lumen</location>
    </subcellularLocation>
</comment>
<dbReference type="FunCoup" id="A0A6P8I4Q8">
    <property type="interactions" value="235"/>
</dbReference>
<dbReference type="FunFam" id="3.40.30.10:FF:000346">
    <property type="entry name" value="Calsequestrin"/>
    <property type="match status" value="1"/>
</dbReference>
<proteinExistence type="inferred from homology"/>
<dbReference type="SUPFAM" id="SSF52833">
    <property type="entry name" value="Thioredoxin-like"/>
    <property type="match status" value="3"/>
</dbReference>
<evidence type="ECO:0000256" key="5">
    <source>
        <dbReference type="ARBA" id="ARBA00023179"/>
    </source>
</evidence>
<evidence type="ECO:0000256" key="1">
    <source>
        <dbReference type="ARBA" id="ARBA00004564"/>
    </source>
</evidence>
<comment type="similarity">
    <text evidence="2 6">Belongs to the calsequestrin family.</text>
</comment>
<dbReference type="GO" id="GO:0051279">
    <property type="term" value="P:regulation of release of sequestered calcium ion into cytosol"/>
    <property type="evidence" value="ECO:0007669"/>
    <property type="project" value="TreeGrafter"/>
</dbReference>
<accession>A0A6P8I4Q8</accession>
<keyword evidence="8" id="KW-0732">Signal</keyword>
<dbReference type="InParanoid" id="A0A6P8I4Q8"/>
<name>A0A6P8I4Q8_ACTTE</name>
<protein>
    <recommendedName>
        <fullName evidence="6">Calsequestrin</fullName>
    </recommendedName>
</protein>
<feature type="compositionally biased region" description="Low complexity" evidence="7">
    <location>
        <begin position="401"/>
        <end position="412"/>
    </location>
</feature>
<dbReference type="Gene3D" id="3.40.30.10">
    <property type="entry name" value="Glutaredoxin"/>
    <property type="match status" value="3"/>
</dbReference>
<feature type="chain" id="PRO_5028065582" description="Calsequestrin" evidence="8">
    <location>
        <begin position="24"/>
        <end position="425"/>
    </location>
</feature>
<dbReference type="OrthoDB" id="10038131at2759"/>